<dbReference type="InterPro" id="IPR055348">
    <property type="entry name" value="DctQ"/>
</dbReference>
<comment type="function">
    <text evidence="9">Part of the tripartite ATP-independent periplasmic (TRAP) transport system.</text>
</comment>
<feature type="transmembrane region" description="Helical" evidence="9">
    <location>
        <begin position="12"/>
        <end position="35"/>
    </location>
</feature>
<keyword evidence="2 9" id="KW-0813">Transport</keyword>
<dbReference type="InterPro" id="IPR007387">
    <property type="entry name" value="TRAP_DctQ"/>
</dbReference>
<proteinExistence type="inferred from homology"/>
<keyword evidence="5 9" id="KW-0812">Transmembrane</keyword>
<evidence type="ECO:0000256" key="5">
    <source>
        <dbReference type="ARBA" id="ARBA00022692"/>
    </source>
</evidence>
<evidence type="ECO:0000256" key="1">
    <source>
        <dbReference type="ARBA" id="ARBA00004429"/>
    </source>
</evidence>
<evidence type="ECO:0000256" key="9">
    <source>
        <dbReference type="RuleBase" id="RU369079"/>
    </source>
</evidence>
<comment type="subcellular location">
    <subcellularLocation>
        <location evidence="1 9">Cell inner membrane</location>
        <topology evidence="1 9">Multi-pass membrane protein</topology>
    </subcellularLocation>
</comment>
<keyword evidence="3" id="KW-1003">Cell membrane</keyword>
<dbReference type="RefSeq" id="WP_158767361.1">
    <property type="nucleotide sequence ID" value="NZ_CP047045.1"/>
</dbReference>
<feature type="transmembrane region" description="Helical" evidence="9">
    <location>
        <begin position="132"/>
        <end position="152"/>
    </location>
</feature>
<dbReference type="Pfam" id="PF04290">
    <property type="entry name" value="DctQ"/>
    <property type="match status" value="1"/>
</dbReference>
<sequence>MAALESAFAALARLTVFIAAASLCALVGLLAWQVFGRYVLNASPSWTEPLALTLMSVAALFGAAVAVRSESHFAFPTLVESSPKAVRGVLKVFARLIALVFGAALGGFGAFMMADSWAVPMAGAPIPEGMSYVGLAGGGALIALFALERLIFGDAPDPHHEAPAEA</sequence>
<evidence type="ECO:0000256" key="6">
    <source>
        <dbReference type="ARBA" id="ARBA00022989"/>
    </source>
</evidence>
<dbReference type="Proteomes" id="UP000431269">
    <property type="component" value="Chromosome"/>
</dbReference>
<evidence type="ECO:0000256" key="4">
    <source>
        <dbReference type="ARBA" id="ARBA00022519"/>
    </source>
</evidence>
<accession>A0A6I6MMQ6</accession>
<feature type="domain" description="Tripartite ATP-independent periplasmic transporters DctQ component" evidence="10">
    <location>
        <begin position="26"/>
        <end position="151"/>
    </location>
</feature>
<dbReference type="AlphaFoldDB" id="A0A6I6MMQ6"/>
<dbReference type="GO" id="GO:0015740">
    <property type="term" value="P:C4-dicarboxylate transport"/>
    <property type="evidence" value="ECO:0007669"/>
    <property type="project" value="TreeGrafter"/>
</dbReference>
<keyword evidence="7 9" id="KW-0472">Membrane</keyword>
<evidence type="ECO:0000256" key="3">
    <source>
        <dbReference type="ARBA" id="ARBA00022475"/>
    </source>
</evidence>
<feature type="transmembrane region" description="Helical" evidence="9">
    <location>
        <begin position="88"/>
        <end position="112"/>
    </location>
</feature>
<comment type="subunit">
    <text evidence="9">The complex comprises the extracytoplasmic solute receptor protein and the two transmembrane proteins.</text>
</comment>
<gene>
    <name evidence="11" type="ORF">DSM104635_03440</name>
</gene>
<dbReference type="EMBL" id="CP047045">
    <property type="protein sequence ID" value="QGZ96580.1"/>
    <property type="molecule type" value="Genomic_DNA"/>
</dbReference>
<feature type="transmembrane region" description="Helical" evidence="9">
    <location>
        <begin position="50"/>
        <end position="67"/>
    </location>
</feature>
<dbReference type="KEGG" id="tsv:DSM104635_03440"/>
<keyword evidence="6 9" id="KW-1133">Transmembrane helix</keyword>
<evidence type="ECO:0000313" key="12">
    <source>
        <dbReference type="Proteomes" id="UP000431269"/>
    </source>
</evidence>
<organism evidence="11 12">
    <name type="scientific">Terricaulis silvestris</name>
    <dbReference type="NCBI Taxonomy" id="2686094"/>
    <lineage>
        <taxon>Bacteria</taxon>
        <taxon>Pseudomonadati</taxon>
        <taxon>Pseudomonadota</taxon>
        <taxon>Alphaproteobacteria</taxon>
        <taxon>Caulobacterales</taxon>
        <taxon>Caulobacteraceae</taxon>
        <taxon>Terricaulis</taxon>
    </lineage>
</organism>
<name>A0A6I6MMQ6_9CAUL</name>
<reference evidence="12" key="1">
    <citation type="submission" date="2019-12" db="EMBL/GenBank/DDBJ databases">
        <title>Complete genome of Terracaulis silvestris 0127_4.</title>
        <authorList>
            <person name="Vieira S."/>
            <person name="Riedel T."/>
            <person name="Sproer C."/>
            <person name="Pascual J."/>
            <person name="Boedeker C."/>
            <person name="Overmann J."/>
        </authorList>
    </citation>
    <scope>NUCLEOTIDE SEQUENCE [LARGE SCALE GENOMIC DNA]</scope>
    <source>
        <strain evidence="12">0127_4</strain>
    </source>
</reference>
<evidence type="ECO:0000313" key="11">
    <source>
        <dbReference type="EMBL" id="QGZ96580.1"/>
    </source>
</evidence>
<protein>
    <recommendedName>
        <fullName evidence="9">TRAP transporter small permease protein</fullName>
    </recommendedName>
</protein>
<dbReference type="GO" id="GO:0022857">
    <property type="term" value="F:transmembrane transporter activity"/>
    <property type="evidence" value="ECO:0007669"/>
    <property type="project" value="UniProtKB-UniRule"/>
</dbReference>
<dbReference type="PANTHER" id="PTHR35011:SF11">
    <property type="entry name" value="TRAP TRANSPORTER SMALL PERMEASE PROTEIN"/>
    <property type="match status" value="1"/>
</dbReference>
<evidence type="ECO:0000256" key="7">
    <source>
        <dbReference type="ARBA" id="ARBA00023136"/>
    </source>
</evidence>
<keyword evidence="4 9" id="KW-0997">Cell inner membrane</keyword>
<keyword evidence="12" id="KW-1185">Reference proteome</keyword>
<evidence type="ECO:0000256" key="8">
    <source>
        <dbReference type="ARBA" id="ARBA00038436"/>
    </source>
</evidence>
<dbReference type="PANTHER" id="PTHR35011">
    <property type="entry name" value="2,3-DIKETO-L-GULONATE TRAP TRANSPORTER SMALL PERMEASE PROTEIN YIAM"/>
    <property type="match status" value="1"/>
</dbReference>
<evidence type="ECO:0000256" key="2">
    <source>
        <dbReference type="ARBA" id="ARBA00022448"/>
    </source>
</evidence>
<comment type="similarity">
    <text evidence="8 9">Belongs to the TRAP transporter small permease family.</text>
</comment>
<dbReference type="GO" id="GO:0005886">
    <property type="term" value="C:plasma membrane"/>
    <property type="evidence" value="ECO:0007669"/>
    <property type="project" value="UniProtKB-SubCell"/>
</dbReference>
<evidence type="ECO:0000259" key="10">
    <source>
        <dbReference type="Pfam" id="PF04290"/>
    </source>
</evidence>